<keyword evidence="3" id="KW-0614">Plasmid</keyword>
<dbReference type="PANTHER" id="PTHR11606:SF13">
    <property type="entry name" value="GLUTAMATE DEHYDROGENASE 1, MITOCHONDRIAL"/>
    <property type="match status" value="1"/>
</dbReference>
<evidence type="ECO:0000313" key="4">
    <source>
        <dbReference type="Proteomes" id="UP000014411"/>
    </source>
</evidence>
<dbReference type="Gene3D" id="3.40.50.720">
    <property type="entry name" value="NAD(P)-binding Rossmann-like Domain"/>
    <property type="match status" value="1"/>
</dbReference>
<reference evidence="3 4" key="1">
    <citation type="journal article" date="2012" name="J. Bacteriol.">
        <title>Genome sequence of Rhizobium grahamii CCGE502, a broad-host-range symbiont with low nodulation competitiveness in Phaseolus vulgaris.</title>
        <authorList>
            <person name="Althabegoiti M.J."/>
            <person name="Lozano L."/>
            <person name="Torres-Tejerizo G."/>
            <person name="Ormeno-Orrillo E."/>
            <person name="Rogel M.A."/>
            <person name="Gonzalez V."/>
            <person name="Martinez-Romero E."/>
        </authorList>
    </citation>
    <scope>NUCLEOTIDE SEQUENCE [LARGE SCALE GENOMIC DNA]</scope>
    <source>
        <strain evidence="3 4">CCGE 502</strain>
        <plasmid evidence="3">pRg502a</plasmid>
    </source>
</reference>
<geneLocation type="plasmid" evidence="3">
    <name>pRg502a</name>
</geneLocation>
<feature type="domain" description="Glutamate/phenylalanine/leucine/valine/L-tryptophan dehydrogenase C-terminal" evidence="2">
    <location>
        <begin position="26"/>
        <end position="80"/>
    </location>
</feature>
<protein>
    <submittedName>
        <fullName evidence="3">Glu/Leu/Phe/Val dehydrogenase</fullName>
    </submittedName>
</protein>
<dbReference type="Pfam" id="PF00208">
    <property type="entry name" value="ELFV_dehydrog"/>
    <property type="match status" value="1"/>
</dbReference>
<sequence length="92" mass="9619">MGNFTSALLRKFHPALTQAGLRRVVPIEGARVAVQGFGNVGGIAARLFEQAGARIVALQDHSATLVDEAGINVLAAGEHVGRTGPLEVFCRV</sequence>
<dbReference type="InterPro" id="IPR036291">
    <property type="entry name" value="NAD(P)-bd_dom_sf"/>
</dbReference>
<dbReference type="InterPro" id="IPR006096">
    <property type="entry name" value="Glu/Leu/Phe/Val/Trp_DH_C"/>
</dbReference>
<dbReference type="SUPFAM" id="SSF51735">
    <property type="entry name" value="NAD(P)-binding Rossmann-fold domains"/>
    <property type="match status" value="1"/>
</dbReference>
<dbReference type="AlphaFoldDB" id="S3HJW6"/>
<comment type="caution">
    <text evidence="3">The sequence shown here is derived from an EMBL/GenBank/DDBJ whole genome shotgun (WGS) entry which is preliminary data.</text>
</comment>
<keyword evidence="4" id="KW-1185">Reference proteome</keyword>
<evidence type="ECO:0000259" key="2">
    <source>
        <dbReference type="Pfam" id="PF00208"/>
    </source>
</evidence>
<dbReference type="PANTHER" id="PTHR11606">
    <property type="entry name" value="GLUTAMATE DEHYDROGENASE"/>
    <property type="match status" value="1"/>
</dbReference>
<name>S3HJW6_9HYPH</name>
<accession>S3HJW6</accession>
<dbReference type="GO" id="GO:0006538">
    <property type="term" value="P:L-glutamate catabolic process"/>
    <property type="evidence" value="ECO:0007669"/>
    <property type="project" value="TreeGrafter"/>
</dbReference>
<evidence type="ECO:0000313" key="3">
    <source>
        <dbReference type="EMBL" id="EPE93816.1"/>
    </source>
</evidence>
<dbReference type="EMBL" id="AEYE02000038">
    <property type="protein sequence ID" value="EPE93816.1"/>
    <property type="molecule type" value="Genomic_DNA"/>
</dbReference>
<dbReference type="HOGENOM" id="CLU_2411124_0_0_5"/>
<dbReference type="GO" id="GO:0004352">
    <property type="term" value="F:glutamate dehydrogenase (NAD+) activity"/>
    <property type="evidence" value="ECO:0007669"/>
    <property type="project" value="TreeGrafter"/>
</dbReference>
<evidence type="ECO:0000256" key="1">
    <source>
        <dbReference type="ARBA" id="ARBA00023002"/>
    </source>
</evidence>
<keyword evidence="1" id="KW-0560">Oxidoreductase</keyword>
<gene>
    <name evidence="3" type="ORF">RGCCGE502_33496</name>
</gene>
<proteinExistence type="predicted"/>
<dbReference type="Proteomes" id="UP000014411">
    <property type="component" value="Unassembled WGS sequence"/>
</dbReference>
<organism evidence="3 4">
    <name type="scientific">Rhizobium grahamii CCGE 502</name>
    <dbReference type="NCBI Taxonomy" id="990285"/>
    <lineage>
        <taxon>Bacteria</taxon>
        <taxon>Pseudomonadati</taxon>
        <taxon>Pseudomonadota</taxon>
        <taxon>Alphaproteobacteria</taxon>
        <taxon>Hyphomicrobiales</taxon>
        <taxon>Rhizobiaceae</taxon>
        <taxon>Rhizobium/Agrobacterium group</taxon>
        <taxon>Rhizobium</taxon>
    </lineage>
</organism>